<dbReference type="Gene3D" id="1.10.3210.10">
    <property type="entry name" value="Hypothetical protein af1432"/>
    <property type="match status" value="1"/>
</dbReference>
<dbReference type="Pfam" id="PF13487">
    <property type="entry name" value="HD_5"/>
    <property type="match status" value="1"/>
</dbReference>
<dbReference type="PROSITE" id="PS51832">
    <property type="entry name" value="HD_GYP"/>
    <property type="match status" value="1"/>
</dbReference>
<feature type="domain" description="Response regulatory" evidence="2">
    <location>
        <begin position="2"/>
        <end position="118"/>
    </location>
</feature>
<gene>
    <name evidence="4" type="ORF">SAMN05421753_11547</name>
</gene>
<feature type="modified residue" description="4-aspartylphosphate" evidence="1">
    <location>
        <position position="51"/>
    </location>
</feature>
<evidence type="ECO:0000259" key="2">
    <source>
        <dbReference type="PROSITE" id="PS50110"/>
    </source>
</evidence>
<reference evidence="5" key="1">
    <citation type="submission" date="2016-10" db="EMBL/GenBank/DDBJ databases">
        <authorList>
            <person name="Varghese N."/>
            <person name="Submissions S."/>
        </authorList>
    </citation>
    <scope>NUCLEOTIDE SEQUENCE [LARGE SCALE GENOMIC DNA]</scope>
    <source>
        <strain evidence="5">DSM 26348</strain>
    </source>
</reference>
<evidence type="ECO:0000313" key="5">
    <source>
        <dbReference type="Proteomes" id="UP000199518"/>
    </source>
</evidence>
<keyword evidence="5" id="KW-1185">Reference proteome</keyword>
<name>A0A1I3NAY8_9PLAN</name>
<dbReference type="PANTHER" id="PTHR45228:SF5">
    <property type="entry name" value="CYCLIC DI-GMP PHOSPHODIESTERASE VC_1348-RELATED"/>
    <property type="match status" value="1"/>
</dbReference>
<sequence>MKILVVDDDEIIRDLLQHLLEQEGYEVYLANDGTEALHILQKENCNLVILDWEMPGLSGPELCRAIRLGDFGGYVYLMLLTSKTTTDEFVEGMASGADEFVRKPFNAAELRMRVAAGIRVLSLETRDALIFTLAKLAESRDADTGMHLERVQRYSRALAQSLSKHSSYSQQIDFGYIRNLFLTSALHDIGKVGIPDNILLKPGRLTPEEFEMMKQHTIIGADTLQEAMNHHPHVKYLRMAYNIALYHHERWDGSGYPRKLAGNDIPLCARIVSLADVYDALTSKRVYKDAYTHEEARKIILESSGTHFDPEVVEAFLDCEPAFIEIKQQFNGDGTLEFDRLMCHA</sequence>
<dbReference type="SUPFAM" id="SSF109604">
    <property type="entry name" value="HD-domain/PDEase-like"/>
    <property type="match status" value="1"/>
</dbReference>
<dbReference type="SMART" id="SM00471">
    <property type="entry name" value="HDc"/>
    <property type="match status" value="1"/>
</dbReference>
<dbReference type="RefSeq" id="WP_092053310.1">
    <property type="nucleotide sequence ID" value="NZ_FOQD01000015.1"/>
</dbReference>
<keyword evidence="1" id="KW-0597">Phosphoprotein</keyword>
<dbReference type="InterPro" id="IPR003607">
    <property type="entry name" value="HD/PDEase_dom"/>
</dbReference>
<dbReference type="SUPFAM" id="SSF52172">
    <property type="entry name" value="CheY-like"/>
    <property type="match status" value="1"/>
</dbReference>
<dbReference type="STRING" id="1576369.SAMN05421753_11547"/>
<dbReference type="SMART" id="SM00448">
    <property type="entry name" value="REC"/>
    <property type="match status" value="1"/>
</dbReference>
<dbReference type="InterPro" id="IPR052020">
    <property type="entry name" value="Cyclic_di-GMP/3'3'-cGAMP_PDE"/>
</dbReference>
<evidence type="ECO:0000259" key="3">
    <source>
        <dbReference type="PROSITE" id="PS51832"/>
    </source>
</evidence>
<dbReference type="CDD" id="cd17574">
    <property type="entry name" value="REC_OmpR"/>
    <property type="match status" value="1"/>
</dbReference>
<dbReference type="InterPro" id="IPR001789">
    <property type="entry name" value="Sig_transdc_resp-reg_receiver"/>
</dbReference>
<dbReference type="InterPro" id="IPR011006">
    <property type="entry name" value="CheY-like_superfamily"/>
</dbReference>
<dbReference type="Proteomes" id="UP000199518">
    <property type="component" value="Unassembled WGS sequence"/>
</dbReference>
<dbReference type="CDD" id="cd00077">
    <property type="entry name" value="HDc"/>
    <property type="match status" value="1"/>
</dbReference>
<protein>
    <submittedName>
        <fullName evidence="4">Putative two-component system response regulator</fullName>
    </submittedName>
</protein>
<dbReference type="InterPro" id="IPR037522">
    <property type="entry name" value="HD_GYP_dom"/>
</dbReference>
<dbReference type="EMBL" id="FOQD01000015">
    <property type="protein sequence ID" value="SFJ06382.1"/>
    <property type="molecule type" value="Genomic_DNA"/>
</dbReference>
<organism evidence="4 5">
    <name type="scientific">Planctomicrobium piriforme</name>
    <dbReference type="NCBI Taxonomy" id="1576369"/>
    <lineage>
        <taxon>Bacteria</taxon>
        <taxon>Pseudomonadati</taxon>
        <taxon>Planctomycetota</taxon>
        <taxon>Planctomycetia</taxon>
        <taxon>Planctomycetales</taxon>
        <taxon>Planctomycetaceae</taxon>
        <taxon>Planctomicrobium</taxon>
    </lineage>
</organism>
<evidence type="ECO:0000256" key="1">
    <source>
        <dbReference type="PROSITE-ProRule" id="PRU00169"/>
    </source>
</evidence>
<dbReference type="Pfam" id="PF00072">
    <property type="entry name" value="Response_reg"/>
    <property type="match status" value="1"/>
</dbReference>
<dbReference type="Gene3D" id="3.40.50.2300">
    <property type="match status" value="1"/>
</dbReference>
<dbReference type="OrthoDB" id="9804747at2"/>
<dbReference type="GO" id="GO:0000160">
    <property type="term" value="P:phosphorelay signal transduction system"/>
    <property type="evidence" value="ECO:0007669"/>
    <property type="project" value="InterPro"/>
</dbReference>
<evidence type="ECO:0000313" key="4">
    <source>
        <dbReference type="EMBL" id="SFJ06382.1"/>
    </source>
</evidence>
<dbReference type="PANTHER" id="PTHR45228">
    <property type="entry name" value="CYCLIC DI-GMP PHOSPHODIESTERASE TM_0186-RELATED"/>
    <property type="match status" value="1"/>
</dbReference>
<dbReference type="PROSITE" id="PS50110">
    <property type="entry name" value="RESPONSE_REGULATORY"/>
    <property type="match status" value="1"/>
</dbReference>
<feature type="domain" description="HD-GYP" evidence="3">
    <location>
        <begin position="122"/>
        <end position="332"/>
    </location>
</feature>
<accession>A0A1I3NAY8</accession>
<dbReference type="AlphaFoldDB" id="A0A1I3NAY8"/>
<proteinExistence type="predicted"/>